<dbReference type="PANTHER" id="PTHR35984">
    <property type="entry name" value="PERIPLASMIC SERINE PROTEASE"/>
    <property type="match status" value="1"/>
</dbReference>
<proteinExistence type="predicted"/>
<organism evidence="1">
    <name type="scientific">Klebsiella pneumoniae</name>
    <dbReference type="NCBI Taxonomy" id="573"/>
    <lineage>
        <taxon>Bacteria</taxon>
        <taxon>Pseudomonadati</taxon>
        <taxon>Pseudomonadota</taxon>
        <taxon>Gammaproteobacteria</taxon>
        <taxon>Enterobacterales</taxon>
        <taxon>Enterobacteriaceae</taxon>
        <taxon>Klebsiella/Raoultella group</taxon>
        <taxon>Klebsiella</taxon>
        <taxon>Klebsiella pneumoniae complex</taxon>
    </lineage>
</organism>
<dbReference type="PANTHER" id="PTHR35984:SF1">
    <property type="entry name" value="PERIPLASMIC SERINE PROTEASE"/>
    <property type="match status" value="1"/>
</dbReference>
<dbReference type="Gene3D" id="3.90.226.10">
    <property type="entry name" value="2-enoyl-CoA Hydratase, Chain A, domain 1"/>
    <property type="match status" value="1"/>
</dbReference>
<dbReference type="RefSeq" id="WP_008807825.1">
    <property type="nucleotide sequence ID" value="NZ_BFEB01000072.1"/>
</dbReference>
<accession>A0A483GRI7</accession>
<comment type="caution">
    <text evidence="1">The sequence shown here is derived from an EMBL/GenBank/DDBJ whole genome shotgun (WGS) entry which is preliminary data.</text>
</comment>
<protein>
    <submittedName>
        <fullName evidence="1">Serine protease</fullName>
    </submittedName>
</protein>
<dbReference type="InterPro" id="IPR029045">
    <property type="entry name" value="ClpP/crotonase-like_dom_sf"/>
</dbReference>
<evidence type="ECO:0000313" key="1">
    <source>
        <dbReference type="EMBL" id="TCX10613.1"/>
    </source>
</evidence>
<name>A0A483GRI7_KLEPN</name>
<reference evidence="1" key="1">
    <citation type="submission" date="2019-01" db="EMBL/GenBank/DDBJ databases">
        <authorList>
            <person name="Lista F."/>
            <person name="Anselmo A."/>
        </authorList>
    </citation>
    <scope>NUCLEOTIDE SEQUENCE</scope>
    <source>
        <strain evidence="1">20S</strain>
    </source>
</reference>
<gene>
    <name evidence="1" type="ORF">ETE86_06450</name>
</gene>
<dbReference type="EMBL" id="SDCC01000004">
    <property type="protein sequence ID" value="TCX10613.1"/>
    <property type="molecule type" value="Genomic_DNA"/>
</dbReference>
<keyword evidence="1" id="KW-0378">Hydrolase</keyword>
<dbReference type="SUPFAM" id="SSF52096">
    <property type="entry name" value="ClpP/crotonase"/>
    <property type="match status" value="1"/>
</dbReference>
<dbReference type="GO" id="GO:0008233">
    <property type="term" value="F:peptidase activity"/>
    <property type="evidence" value="ECO:0007669"/>
    <property type="project" value="UniProtKB-KW"/>
</dbReference>
<dbReference type="Pfam" id="PF01972">
    <property type="entry name" value="SDH_protease"/>
    <property type="match status" value="1"/>
</dbReference>
<dbReference type="InterPro" id="IPR002825">
    <property type="entry name" value="Pept_S49_ser-pept_pro"/>
</dbReference>
<dbReference type="GO" id="GO:0016020">
    <property type="term" value="C:membrane"/>
    <property type="evidence" value="ECO:0007669"/>
    <property type="project" value="InterPro"/>
</dbReference>
<sequence length="330" mass="36454">MPGWGEILNEIQALLPTRGDACDVIRRKYLVQLHQKTGRAIISYSSRWVQPSPGIDPLLISLNISDIQGLMEVMKGITADSVDLILHSPGGALDATEPFVTYLRSKFKHVRVIVPHAAMSAAAMISCAADEIVMGKHSFLGPIDPQLVLQTAVGARMVPAQAILEQFKFAQDEITKNQAKLSSWITMLNQYGPDLLISCKNASELSKDLVQDWLEKYMFQNDKLSAQRIAAWLSTHSNFKTHSRYLSRDVLESQGLKITKLEDDQVLQDLVLSVHHANSLTFTSTASAKIIENHLGKAFISHANMPGAPMMNVPAMVFQGIMPPPMVDNQ</sequence>
<dbReference type="GO" id="GO:0006508">
    <property type="term" value="P:proteolysis"/>
    <property type="evidence" value="ECO:0007669"/>
    <property type="project" value="UniProtKB-KW"/>
</dbReference>
<keyword evidence="1" id="KW-0645">Protease</keyword>
<dbReference type="AlphaFoldDB" id="A0A483GRI7"/>